<evidence type="ECO:0000313" key="3">
    <source>
        <dbReference type="Proteomes" id="UP001177769"/>
    </source>
</evidence>
<evidence type="ECO:0000313" key="2">
    <source>
        <dbReference type="EMBL" id="WIT12177.1"/>
    </source>
</evidence>
<dbReference type="KEGG" id="pais:PFX98_00815"/>
<proteinExistence type="predicted"/>
<feature type="region of interest" description="Disordered" evidence="1">
    <location>
        <begin position="74"/>
        <end position="95"/>
    </location>
</feature>
<dbReference type="AlphaFoldDB" id="A0AA95NBV3"/>
<protein>
    <submittedName>
        <fullName evidence="2">Uncharacterized protein</fullName>
    </submittedName>
</protein>
<dbReference type="EMBL" id="CP116346">
    <property type="protein sequence ID" value="WIT12177.1"/>
    <property type="molecule type" value="Genomic_DNA"/>
</dbReference>
<name>A0AA95NBV3_9BURK</name>
<gene>
    <name evidence="2" type="ORF">PFX98_00815</name>
</gene>
<dbReference type="RefSeq" id="WP_285233270.1">
    <property type="nucleotide sequence ID" value="NZ_CP116346.1"/>
</dbReference>
<sequence length="95" mass="10552">MILNLNDPASILAWWQVLPQRHGSQLLAMARLRPQFAAPIQAALRRIRADATLNAQFERGLTDAALLPMRPAGHWQTAADEDRAETSECQAEAVH</sequence>
<dbReference type="Proteomes" id="UP001177769">
    <property type="component" value="Chromosome"/>
</dbReference>
<reference evidence="2" key="1">
    <citation type="submission" date="2023-01" db="EMBL/GenBank/DDBJ databases">
        <title>Whole genome sequence of Paucibacter sp. S2-9 isolated from pond sediment.</title>
        <authorList>
            <person name="Jung J.Y."/>
        </authorList>
    </citation>
    <scope>NUCLEOTIDE SEQUENCE</scope>
    <source>
        <strain evidence="2">S2-9</strain>
    </source>
</reference>
<keyword evidence="3" id="KW-1185">Reference proteome</keyword>
<evidence type="ECO:0000256" key="1">
    <source>
        <dbReference type="SAM" id="MobiDB-lite"/>
    </source>
</evidence>
<accession>A0AA95NBV3</accession>
<organism evidence="2 3">
    <name type="scientific">Paucibacter sediminis</name>
    <dbReference type="NCBI Taxonomy" id="3019553"/>
    <lineage>
        <taxon>Bacteria</taxon>
        <taxon>Pseudomonadati</taxon>
        <taxon>Pseudomonadota</taxon>
        <taxon>Betaproteobacteria</taxon>
        <taxon>Burkholderiales</taxon>
        <taxon>Sphaerotilaceae</taxon>
        <taxon>Roseateles</taxon>
    </lineage>
</organism>